<keyword evidence="5" id="KW-1185">Reference proteome</keyword>
<keyword evidence="3" id="KW-0902">Two-component regulatory system</keyword>
<evidence type="ECO:0000256" key="3">
    <source>
        <dbReference type="ARBA" id="ARBA00023012"/>
    </source>
</evidence>
<evidence type="ECO:0000256" key="2">
    <source>
        <dbReference type="ARBA" id="ARBA00022777"/>
    </source>
</evidence>
<dbReference type="Proteomes" id="UP000590740">
    <property type="component" value="Unassembled WGS sequence"/>
</dbReference>
<dbReference type="GO" id="GO:0016301">
    <property type="term" value="F:kinase activity"/>
    <property type="evidence" value="ECO:0007669"/>
    <property type="project" value="UniProtKB-KW"/>
</dbReference>
<evidence type="ECO:0000256" key="1">
    <source>
        <dbReference type="ARBA" id="ARBA00022679"/>
    </source>
</evidence>
<dbReference type="PANTHER" id="PTHR24421">
    <property type="entry name" value="NITRATE/NITRITE SENSOR PROTEIN NARX-RELATED"/>
    <property type="match status" value="1"/>
</dbReference>
<comment type="caution">
    <text evidence="4">The sequence shown here is derived from an EMBL/GenBank/DDBJ whole genome shotgun (WGS) entry which is preliminary data.</text>
</comment>
<proteinExistence type="predicted"/>
<sequence length="235" mass="25414">MLSLSPELDKNSVATLLQALRLLVQEEDSQRVDLANVLHKDMAGGLVACASLGEMIRHELANGANTASMGRLLGSLDSTLRKTLQLVRDMTEKQFPPVLKAFGLNVALQQLVRTIGENFAGSLVLHINGDEPPFDLASRLNLFRIMQSLLHHCVRYANTSWVEVTCRASADKLEITIDHDGGDDIWRDPVNGSELALIEARCALLGTSLEIMGAGPGGTSRVCLITHAAPVQLQA</sequence>
<dbReference type="GO" id="GO:0000160">
    <property type="term" value="P:phosphorelay signal transduction system"/>
    <property type="evidence" value="ECO:0007669"/>
    <property type="project" value="UniProtKB-KW"/>
</dbReference>
<dbReference type="RefSeq" id="WP_184340842.1">
    <property type="nucleotide sequence ID" value="NZ_JACHIG010000007.1"/>
</dbReference>
<dbReference type="Gene3D" id="3.30.565.10">
    <property type="entry name" value="Histidine kinase-like ATPase, C-terminal domain"/>
    <property type="match status" value="1"/>
</dbReference>
<keyword evidence="2 4" id="KW-0418">Kinase</keyword>
<protein>
    <submittedName>
        <fullName evidence="4">Signal transduction histidine kinase</fullName>
    </submittedName>
</protein>
<reference evidence="4 5" key="1">
    <citation type="submission" date="2020-08" db="EMBL/GenBank/DDBJ databases">
        <title>Genomic Encyclopedia of Type Strains, Phase IV (KMG-IV): sequencing the most valuable type-strain genomes for metagenomic binning, comparative biology and taxonomic classification.</title>
        <authorList>
            <person name="Goeker M."/>
        </authorList>
    </citation>
    <scope>NUCLEOTIDE SEQUENCE [LARGE SCALE GENOMIC DNA]</scope>
    <source>
        <strain evidence="4 5">DSM 12252</strain>
    </source>
</reference>
<evidence type="ECO:0000313" key="5">
    <source>
        <dbReference type="Proteomes" id="UP000590740"/>
    </source>
</evidence>
<accession>A0A7W7YCN1</accession>
<dbReference type="AlphaFoldDB" id="A0A7W7YCN1"/>
<evidence type="ECO:0000313" key="4">
    <source>
        <dbReference type="EMBL" id="MBB5033733.1"/>
    </source>
</evidence>
<gene>
    <name evidence="4" type="ORF">HNQ65_003323</name>
</gene>
<organism evidence="4 5">
    <name type="scientific">Prosthecobacter vanneervenii</name>
    <dbReference type="NCBI Taxonomy" id="48466"/>
    <lineage>
        <taxon>Bacteria</taxon>
        <taxon>Pseudomonadati</taxon>
        <taxon>Verrucomicrobiota</taxon>
        <taxon>Verrucomicrobiia</taxon>
        <taxon>Verrucomicrobiales</taxon>
        <taxon>Verrucomicrobiaceae</taxon>
        <taxon>Prosthecobacter</taxon>
    </lineage>
</organism>
<dbReference type="InterPro" id="IPR050482">
    <property type="entry name" value="Sensor_HK_TwoCompSys"/>
</dbReference>
<keyword evidence="1" id="KW-0808">Transferase</keyword>
<dbReference type="SUPFAM" id="SSF55874">
    <property type="entry name" value="ATPase domain of HSP90 chaperone/DNA topoisomerase II/histidine kinase"/>
    <property type="match status" value="1"/>
</dbReference>
<dbReference type="InterPro" id="IPR036890">
    <property type="entry name" value="HATPase_C_sf"/>
</dbReference>
<name>A0A7W7YCN1_9BACT</name>
<dbReference type="EMBL" id="JACHIG010000007">
    <property type="protein sequence ID" value="MBB5033733.1"/>
    <property type="molecule type" value="Genomic_DNA"/>
</dbReference>